<dbReference type="Gene3D" id="3.40.50.300">
    <property type="entry name" value="P-loop containing nucleotide triphosphate hydrolases"/>
    <property type="match status" value="2"/>
</dbReference>
<protein>
    <submittedName>
        <fullName evidence="3">STRUCTURAL MAINTENANCE OF CHROMOSOMES PROTEIN</fullName>
    </submittedName>
</protein>
<proteinExistence type="predicted"/>
<feature type="coiled-coil region" evidence="1">
    <location>
        <begin position="186"/>
        <end position="252"/>
    </location>
</feature>
<evidence type="ECO:0000256" key="1">
    <source>
        <dbReference type="SAM" id="Coils"/>
    </source>
</evidence>
<evidence type="ECO:0000259" key="2">
    <source>
        <dbReference type="Pfam" id="PF13476"/>
    </source>
</evidence>
<accession>A0A8S5LR97</accession>
<dbReference type="InterPro" id="IPR038729">
    <property type="entry name" value="Rad50/SbcC_AAA"/>
</dbReference>
<dbReference type="GO" id="GO:0016887">
    <property type="term" value="F:ATP hydrolysis activity"/>
    <property type="evidence" value="ECO:0007669"/>
    <property type="project" value="InterPro"/>
</dbReference>
<dbReference type="Pfam" id="PF13476">
    <property type="entry name" value="AAA_23"/>
    <property type="match status" value="1"/>
</dbReference>
<dbReference type="GO" id="GO:0006302">
    <property type="term" value="P:double-strand break repair"/>
    <property type="evidence" value="ECO:0007669"/>
    <property type="project" value="InterPro"/>
</dbReference>
<dbReference type="PANTHER" id="PTHR32114:SF2">
    <property type="entry name" value="ABC TRANSPORTER ABCH.3"/>
    <property type="match status" value="1"/>
</dbReference>
<dbReference type="EMBL" id="BK015898">
    <property type="protein sequence ID" value="DAD72367.1"/>
    <property type="molecule type" value="Genomic_DNA"/>
</dbReference>
<name>A0A8S5LR97_9CAUD</name>
<feature type="domain" description="Rad50/SbcC-type AAA" evidence="2">
    <location>
        <begin position="11"/>
        <end position="248"/>
    </location>
</feature>
<evidence type="ECO:0000313" key="3">
    <source>
        <dbReference type="EMBL" id="DAD72367.1"/>
    </source>
</evidence>
<keyword evidence="1" id="KW-0175">Coiled coil</keyword>
<dbReference type="InterPro" id="IPR027417">
    <property type="entry name" value="P-loop_NTPase"/>
</dbReference>
<feature type="coiled-coil region" evidence="1">
    <location>
        <begin position="321"/>
        <end position="408"/>
    </location>
</feature>
<organism evidence="3">
    <name type="scientific">Myoviridae sp. ctfJc17</name>
    <dbReference type="NCBI Taxonomy" id="2827612"/>
    <lineage>
        <taxon>Viruses</taxon>
        <taxon>Duplodnaviria</taxon>
        <taxon>Heunggongvirae</taxon>
        <taxon>Uroviricota</taxon>
        <taxon>Caudoviricetes</taxon>
    </lineage>
</organism>
<sequence length="571" mass="65977">MLTFMNMNVVGFCSIENLHISLNPSCTILIKAPNGKGKSTILSALVWAIYGKNLKGVSEVTTWEKVRPKDYSGVMVEVYFQKNEHIYKIIRCQKCDLVLEDGAKGKDRLIFLKDNELVNVKGKNKLQDTINAELGLSYTLFMNSIMFGQGIKRLIQESNADKKRIFEEVFDLEFLNIAKGIAMQDKNNLLAQANEVEHQSELLKRELEASKEAYFDLRDREKGFKEKIKSERRELKKDREKLTKLLIEKQKALKDEVEKSLQVKIKKHSTYVDTLKSKLRDNRMVAEGVSLPDFVKKLKIQLDKGHYKRAKASVDIIYNALINSDKLREEYEDALERLDELRTTNEKYKRLQKDCEDIASDIASIDEDLEKLKREKLKVMSPKYKEKLKEIRKNLRKVDEDYHNKELELKNYDWLLNDPLGNNGIKAYLFDSSLDMLNRTLDKYSQVLGFRIEFGIDLGTIRKDFYTLIERDGQIIDYDELSGGERQLCNVAMAFAMNESLTASKGINLAFLDEVFESLSSDNVEVVTSLIRHTFANKTLFLITHLDSLPLSNTKILQVEKVNGLSRYQLL</sequence>
<dbReference type="PANTHER" id="PTHR32114">
    <property type="entry name" value="ABC TRANSPORTER ABCH.3"/>
    <property type="match status" value="1"/>
</dbReference>
<reference evidence="3" key="1">
    <citation type="journal article" date="2021" name="Proc. Natl. Acad. Sci. U.S.A.">
        <title>A Catalog of Tens of Thousands of Viruses from Human Metagenomes Reveals Hidden Associations with Chronic Diseases.</title>
        <authorList>
            <person name="Tisza M.J."/>
            <person name="Buck C.B."/>
        </authorList>
    </citation>
    <scope>NUCLEOTIDE SEQUENCE</scope>
    <source>
        <strain evidence="3">CtfJc17</strain>
    </source>
</reference>
<dbReference type="SUPFAM" id="SSF52540">
    <property type="entry name" value="P-loop containing nucleoside triphosphate hydrolases"/>
    <property type="match status" value="1"/>
</dbReference>